<dbReference type="Gene3D" id="3.40.50.150">
    <property type="entry name" value="Vaccinia Virus protein VP39"/>
    <property type="match status" value="1"/>
</dbReference>
<dbReference type="InterPro" id="IPR041698">
    <property type="entry name" value="Methyltransf_25"/>
</dbReference>
<evidence type="ECO:0000313" key="3">
    <source>
        <dbReference type="Proteomes" id="UP000031671"/>
    </source>
</evidence>
<reference evidence="2 3" key="1">
    <citation type="submission" date="2015-01" db="EMBL/GenBank/DDBJ databases">
        <title>Vibrio sp. C1 JCM 19231 whole genome shotgun sequence.</title>
        <authorList>
            <person name="Sawabe T."/>
            <person name="Meirelles P."/>
            <person name="Feng G."/>
            <person name="Sayaka M."/>
            <person name="Hattori M."/>
            <person name="Ohkuma M."/>
        </authorList>
    </citation>
    <scope>NUCLEOTIDE SEQUENCE [LARGE SCALE GENOMIC DNA]</scope>
    <source>
        <strain evidence="3">JCM 19231</strain>
    </source>
</reference>
<reference evidence="2 3" key="2">
    <citation type="submission" date="2015-01" db="EMBL/GenBank/DDBJ databases">
        <authorList>
            <consortium name="NBRP consortium"/>
            <person name="Sawabe T."/>
            <person name="Meirelles P."/>
            <person name="Feng G."/>
            <person name="Sayaka M."/>
            <person name="Hattori M."/>
            <person name="Ohkuma M."/>
        </authorList>
    </citation>
    <scope>NUCLEOTIDE SEQUENCE [LARGE SCALE GENOMIC DNA]</scope>
    <source>
        <strain evidence="3">JCM 19231</strain>
    </source>
</reference>
<evidence type="ECO:0000313" key="2">
    <source>
        <dbReference type="EMBL" id="GAM53990.1"/>
    </source>
</evidence>
<dbReference type="RefSeq" id="WP_261836853.1">
    <property type="nucleotide sequence ID" value="NZ_AP024882.1"/>
</dbReference>
<dbReference type="EMBL" id="BBRZ01000001">
    <property type="protein sequence ID" value="GAM53990.1"/>
    <property type="molecule type" value="Genomic_DNA"/>
</dbReference>
<gene>
    <name evidence="2" type="ORF">JCM19231_3510</name>
</gene>
<protein>
    <recommendedName>
        <fullName evidence="1">Methyltransferase domain-containing protein</fullName>
    </recommendedName>
</protein>
<keyword evidence="3" id="KW-1185">Reference proteome</keyword>
<organism evidence="2 3">
    <name type="scientific">Vibrio ishigakensis</name>
    <dbReference type="NCBI Taxonomy" id="1481914"/>
    <lineage>
        <taxon>Bacteria</taxon>
        <taxon>Pseudomonadati</taxon>
        <taxon>Pseudomonadota</taxon>
        <taxon>Gammaproteobacteria</taxon>
        <taxon>Vibrionales</taxon>
        <taxon>Vibrionaceae</taxon>
        <taxon>Vibrio</taxon>
    </lineage>
</organism>
<feature type="domain" description="Methyltransferase" evidence="1">
    <location>
        <begin position="72"/>
        <end position="166"/>
    </location>
</feature>
<proteinExistence type="predicted"/>
<dbReference type="AlphaFoldDB" id="A0A0B8NGX2"/>
<dbReference type="Proteomes" id="UP000031671">
    <property type="component" value="Unassembled WGS sequence"/>
</dbReference>
<comment type="caution">
    <text evidence="2">The sequence shown here is derived from an EMBL/GenBank/DDBJ whole genome shotgun (WGS) entry which is preliminary data.</text>
</comment>
<dbReference type="CDD" id="cd02440">
    <property type="entry name" value="AdoMet_MTases"/>
    <property type="match status" value="1"/>
</dbReference>
<evidence type="ECO:0000259" key="1">
    <source>
        <dbReference type="Pfam" id="PF13649"/>
    </source>
</evidence>
<accession>A0A0B8NGX2</accession>
<sequence length="279" mass="31707">MFKKIDEASAKPVVWSAYTADVLWTDSHIAKQMLAFHLNPDLSLASRTAEFIDASVDWLVSEFNLSAESKTLDFGCGPGLYTQRLKSKDVGTVVGLDFSQNSLEHAIEQAKESKLNIEYHYGNYLEYSDTRKFDLITLVMCDLCALNPEQRAILLGKFKFLLAPNGSIALDVYTTTRFAAQTESRNIEKNAMGGFWSAEDYWCLQSNFKYEPEMVTLDKYVIFEDEREWTVYNWLQHFDLEMLASELEPHGLEIKAKYSDLKGSPFAGGDEMALIIGHK</sequence>
<dbReference type="SUPFAM" id="SSF53335">
    <property type="entry name" value="S-adenosyl-L-methionine-dependent methyltransferases"/>
    <property type="match status" value="1"/>
</dbReference>
<dbReference type="InterPro" id="IPR029063">
    <property type="entry name" value="SAM-dependent_MTases_sf"/>
</dbReference>
<name>A0A0B8NGX2_9VIBR</name>
<dbReference type="Pfam" id="PF13649">
    <property type="entry name" value="Methyltransf_25"/>
    <property type="match status" value="1"/>
</dbReference>